<comment type="catalytic activity">
    <reaction evidence="1">
        <text>ATP + protein L-histidine = ADP + protein N-phospho-L-histidine.</text>
        <dbReference type="EC" id="2.7.13.3"/>
    </reaction>
</comment>
<evidence type="ECO:0000256" key="3">
    <source>
        <dbReference type="ARBA" id="ARBA00012438"/>
    </source>
</evidence>
<dbReference type="PROSITE" id="PS50109">
    <property type="entry name" value="HIS_KIN"/>
    <property type="match status" value="1"/>
</dbReference>
<feature type="domain" description="Histidine kinase" evidence="12">
    <location>
        <begin position="203"/>
        <end position="415"/>
    </location>
</feature>
<keyword evidence="4" id="KW-0597">Phosphoprotein</keyword>
<keyword evidence="13" id="KW-0547">Nucleotide-binding</keyword>
<dbReference type="InterPro" id="IPR003661">
    <property type="entry name" value="HisK_dim/P_dom"/>
</dbReference>
<keyword evidence="10 11" id="KW-0472">Membrane</keyword>
<evidence type="ECO:0000313" key="13">
    <source>
        <dbReference type="EMBL" id="MDQ9170503.1"/>
    </source>
</evidence>
<evidence type="ECO:0000256" key="6">
    <source>
        <dbReference type="ARBA" id="ARBA00022692"/>
    </source>
</evidence>
<evidence type="ECO:0000256" key="11">
    <source>
        <dbReference type="SAM" id="Phobius"/>
    </source>
</evidence>
<keyword evidence="14" id="KW-1185">Reference proteome</keyword>
<dbReference type="Pfam" id="PF00512">
    <property type="entry name" value="HisKA"/>
    <property type="match status" value="1"/>
</dbReference>
<evidence type="ECO:0000256" key="9">
    <source>
        <dbReference type="ARBA" id="ARBA00023012"/>
    </source>
</evidence>
<dbReference type="SUPFAM" id="SSF47384">
    <property type="entry name" value="Homodimeric domain of signal transducing histidine kinase"/>
    <property type="match status" value="1"/>
</dbReference>
<dbReference type="EMBL" id="JAUYVH010000003">
    <property type="protein sequence ID" value="MDQ9170503.1"/>
    <property type="molecule type" value="Genomic_DNA"/>
</dbReference>
<sequence>MLFLTSFQAAQKSSDRLFDYHMQQMALTIQNTGLEESPWDPFLYSEENNFDLVIQIWSKEGARLYQSRTYKFLPKRASLGFSTVTLDNGDWRVFAVQNEEQVIQIAQKMSARRESGISFALRTLWPVIPVTILLLAVAWWVVTTALRPLEKVSRQLSERNADSHTPINSDGLPSEIMPLISELNSLLSRMTLTLQAQQQFIADAAHELRSPITSLKLQIHSLSKARDETARVRAISRLLKGIERSSHMVEQLLALARNEPFSQPFRPQVVSLGEVIRQAVDEVEPLAMSKGIELRVQQLQEMNVLGEPEALQISIRNLLDNAIRYIPENGLIRISSEVRGNDTLLCVEDTGSGIPLTDRARVFDRFYRVPGTDQTGTGLGLAIVKAIADRHRAKIELKDSSIGGLAVQVTFPSIKAASVCELEPKTPVQCGYAAGGASP</sequence>
<keyword evidence="6 11" id="KW-0812">Transmembrane</keyword>
<dbReference type="GO" id="GO:0005524">
    <property type="term" value="F:ATP binding"/>
    <property type="evidence" value="ECO:0007669"/>
    <property type="project" value="UniProtKB-KW"/>
</dbReference>
<keyword evidence="5" id="KW-0808">Transferase</keyword>
<keyword evidence="7" id="KW-0418">Kinase</keyword>
<dbReference type="CDD" id="cd00075">
    <property type="entry name" value="HATPase"/>
    <property type="match status" value="1"/>
</dbReference>
<dbReference type="PANTHER" id="PTHR45436">
    <property type="entry name" value="SENSOR HISTIDINE KINASE YKOH"/>
    <property type="match status" value="1"/>
</dbReference>
<dbReference type="InterPro" id="IPR005467">
    <property type="entry name" value="His_kinase_dom"/>
</dbReference>
<dbReference type="PRINTS" id="PR00344">
    <property type="entry name" value="BCTRLSENSOR"/>
</dbReference>
<dbReference type="EC" id="2.7.13.3" evidence="3"/>
<evidence type="ECO:0000256" key="4">
    <source>
        <dbReference type="ARBA" id="ARBA00022553"/>
    </source>
</evidence>
<reference evidence="13 14" key="1">
    <citation type="submission" date="2023-08" db="EMBL/GenBank/DDBJ databases">
        <title>Oxalobacteraceae gen .nov., isolated from river sludge outside the plant.</title>
        <authorList>
            <person name="Zhao S.Y."/>
        </authorList>
    </citation>
    <scope>NUCLEOTIDE SEQUENCE [LARGE SCALE GENOMIC DNA]</scope>
    <source>
        <strain evidence="13 14">R-40</strain>
    </source>
</reference>
<evidence type="ECO:0000313" key="14">
    <source>
        <dbReference type="Proteomes" id="UP001225596"/>
    </source>
</evidence>
<accession>A0ABU1BNC4</accession>
<dbReference type="Pfam" id="PF02518">
    <property type="entry name" value="HATPase_c"/>
    <property type="match status" value="1"/>
</dbReference>
<dbReference type="InterPro" id="IPR003594">
    <property type="entry name" value="HATPase_dom"/>
</dbReference>
<dbReference type="InterPro" id="IPR004358">
    <property type="entry name" value="Sig_transdc_His_kin-like_C"/>
</dbReference>
<evidence type="ECO:0000256" key="2">
    <source>
        <dbReference type="ARBA" id="ARBA00004141"/>
    </source>
</evidence>
<keyword evidence="9" id="KW-0902">Two-component regulatory system</keyword>
<comment type="caution">
    <text evidence="13">The sequence shown here is derived from an EMBL/GenBank/DDBJ whole genome shotgun (WGS) entry which is preliminary data.</text>
</comment>
<dbReference type="SMART" id="SM00387">
    <property type="entry name" value="HATPase_c"/>
    <property type="match status" value="1"/>
</dbReference>
<dbReference type="CDD" id="cd00082">
    <property type="entry name" value="HisKA"/>
    <property type="match status" value="1"/>
</dbReference>
<dbReference type="InterPro" id="IPR036890">
    <property type="entry name" value="HATPase_C_sf"/>
</dbReference>
<dbReference type="SMART" id="SM00388">
    <property type="entry name" value="HisKA"/>
    <property type="match status" value="1"/>
</dbReference>
<gene>
    <name evidence="13" type="ORF">Q8A64_08775</name>
</gene>
<proteinExistence type="predicted"/>
<dbReference type="RefSeq" id="WP_338436423.1">
    <property type="nucleotide sequence ID" value="NZ_JAUYVH010000003.1"/>
</dbReference>
<keyword evidence="13" id="KW-0067">ATP-binding</keyword>
<dbReference type="Gene3D" id="3.30.565.10">
    <property type="entry name" value="Histidine kinase-like ATPase, C-terminal domain"/>
    <property type="match status" value="1"/>
</dbReference>
<evidence type="ECO:0000256" key="5">
    <source>
        <dbReference type="ARBA" id="ARBA00022679"/>
    </source>
</evidence>
<name>A0ABU1BNC4_9BURK</name>
<evidence type="ECO:0000256" key="8">
    <source>
        <dbReference type="ARBA" id="ARBA00022989"/>
    </source>
</evidence>
<dbReference type="InterPro" id="IPR036097">
    <property type="entry name" value="HisK_dim/P_sf"/>
</dbReference>
<dbReference type="Gene3D" id="1.10.287.130">
    <property type="match status" value="1"/>
</dbReference>
<dbReference type="InterPro" id="IPR050428">
    <property type="entry name" value="TCS_sensor_his_kinase"/>
</dbReference>
<dbReference type="PANTHER" id="PTHR45436:SF15">
    <property type="entry name" value="SENSOR HISTIDINE KINASE CUSS"/>
    <property type="match status" value="1"/>
</dbReference>
<dbReference type="SUPFAM" id="SSF55874">
    <property type="entry name" value="ATPase domain of HSP90 chaperone/DNA topoisomerase II/histidine kinase"/>
    <property type="match status" value="1"/>
</dbReference>
<evidence type="ECO:0000256" key="10">
    <source>
        <dbReference type="ARBA" id="ARBA00023136"/>
    </source>
</evidence>
<keyword evidence="8 11" id="KW-1133">Transmembrane helix</keyword>
<comment type="subcellular location">
    <subcellularLocation>
        <location evidence="2">Membrane</location>
        <topology evidence="2">Multi-pass membrane protein</topology>
    </subcellularLocation>
</comment>
<protein>
    <recommendedName>
        <fullName evidence="3">histidine kinase</fullName>
        <ecNumber evidence="3">2.7.13.3</ecNumber>
    </recommendedName>
</protein>
<dbReference type="Proteomes" id="UP001225596">
    <property type="component" value="Unassembled WGS sequence"/>
</dbReference>
<organism evidence="13 14">
    <name type="scientific">Keguizhuia sedimenti</name>
    <dbReference type="NCBI Taxonomy" id="3064264"/>
    <lineage>
        <taxon>Bacteria</taxon>
        <taxon>Pseudomonadati</taxon>
        <taxon>Pseudomonadota</taxon>
        <taxon>Betaproteobacteria</taxon>
        <taxon>Burkholderiales</taxon>
        <taxon>Oxalobacteraceae</taxon>
        <taxon>Keguizhuia</taxon>
    </lineage>
</organism>
<evidence type="ECO:0000259" key="12">
    <source>
        <dbReference type="PROSITE" id="PS50109"/>
    </source>
</evidence>
<evidence type="ECO:0000256" key="7">
    <source>
        <dbReference type="ARBA" id="ARBA00022777"/>
    </source>
</evidence>
<evidence type="ECO:0000256" key="1">
    <source>
        <dbReference type="ARBA" id="ARBA00000085"/>
    </source>
</evidence>
<feature type="transmembrane region" description="Helical" evidence="11">
    <location>
        <begin position="119"/>
        <end position="142"/>
    </location>
</feature>